<comment type="caution">
    <text evidence="2">The sequence shown here is derived from an EMBL/GenBank/DDBJ whole genome shotgun (WGS) entry which is preliminary data.</text>
</comment>
<proteinExistence type="predicted"/>
<dbReference type="Proteomes" id="UP001596072">
    <property type="component" value="Unassembled WGS sequence"/>
</dbReference>
<feature type="chain" id="PRO_5046871877" description="Secreted protein" evidence="1">
    <location>
        <begin position="27"/>
        <end position="142"/>
    </location>
</feature>
<dbReference type="RefSeq" id="WP_136431032.1">
    <property type="nucleotide sequence ID" value="NZ_JBHSNS010000001.1"/>
</dbReference>
<keyword evidence="3" id="KW-1185">Reference proteome</keyword>
<dbReference type="EMBL" id="JBHSNS010000001">
    <property type="protein sequence ID" value="MFC5727981.1"/>
    <property type="molecule type" value="Genomic_DNA"/>
</dbReference>
<sequence length="142" mass="15324">MRVRHLVALIASTLALSVGFAAPAGAHTGAPPGDAVCTGDDNWVRSCFVQDTDNFWVRDTETDGRSAVVFWSTRTGQSGSCRNAHGAGTWHMCAYDFPEFTSGGSPNRVYWDHYTYDAQTNDYNLVSSGYSTCTAKGCPAII</sequence>
<organism evidence="2 3">
    <name type="scientific">Nocardioides vastitatis</name>
    <dbReference type="NCBI Taxonomy" id="2568655"/>
    <lineage>
        <taxon>Bacteria</taxon>
        <taxon>Bacillati</taxon>
        <taxon>Actinomycetota</taxon>
        <taxon>Actinomycetes</taxon>
        <taxon>Propionibacteriales</taxon>
        <taxon>Nocardioidaceae</taxon>
        <taxon>Nocardioides</taxon>
    </lineage>
</organism>
<evidence type="ECO:0008006" key="4">
    <source>
        <dbReference type="Google" id="ProtNLM"/>
    </source>
</evidence>
<evidence type="ECO:0000313" key="2">
    <source>
        <dbReference type="EMBL" id="MFC5727981.1"/>
    </source>
</evidence>
<accession>A0ABW0ZEK6</accession>
<keyword evidence="1" id="KW-0732">Signal</keyword>
<evidence type="ECO:0000313" key="3">
    <source>
        <dbReference type="Proteomes" id="UP001596072"/>
    </source>
</evidence>
<protein>
    <recommendedName>
        <fullName evidence="4">Secreted protein</fullName>
    </recommendedName>
</protein>
<gene>
    <name evidence="2" type="ORF">ACFPQB_03570</name>
</gene>
<name>A0ABW0ZEK6_9ACTN</name>
<reference evidence="3" key="1">
    <citation type="journal article" date="2019" name="Int. J. Syst. Evol. Microbiol.">
        <title>The Global Catalogue of Microorganisms (GCM) 10K type strain sequencing project: providing services to taxonomists for standard genome sequencing and annotation.</title>
        <authorList>
            <consortium name="The Broad Institute Genomics Platform"/>
            <consortium name="The Broad Institute Genome Sequencing Center for Infectious Disease"/>
            <person name="Wu L."/>
            <person name="Ma J."/>
        </authorList>
    </citation>
    <scope>NUCLEOTIDE SEQUENCE [LARGE SCALE GENOMIC DNA]</scope>
    <source>
        <strain evidence="3">YIM 94188</strain>
    </source>
</reference>
<feature type="signal peptide" evidence="1">
    <location>
        <begin position="1"/>
        <end position="26"/>
    </location>
</feature>
<evidence type="ECO:0000256" key="1">
    <source>
        <dbReference type="SAM" id="SignalP"/>
    </source>
</evidence>